<dbReference type="AlphaFoldDB" id="A0AAD7PMA0"/>
<keyword evidence="2" id="KW-1185">Reference proteome</keyword>
<dbReference type="EMBL" id="JARAOO010000008">
    <property type="protein sequence ID" value="KAJ7960402.1"/>
    <property type="molecule type" value="Genomic_DNA"/>
</dbReference>
<reference evidence="1" key="1">
    <citation type="journal article" date="2023" name="Science">
        <title>Elucidation of the pathway for biosynthesis of saponin adjuvants from the soapbark tree.</title>
        <authorList>
            <person name="Reed J."/>
            <person name="Orme A."/>
            <person name="El-Demerdash A."/>
            <person name="Owen C."/>
            <person name="Martin L.B.B."/>
            <person name="Misra R.C."/>
            <person name="Kikuchi S."/>
            <person name="Rejzek M."/>
            <person name="Martin A.C."/>
            <person name="Harkess A."/>
            <person name="Leebens-Mack J."/>
            <person name="Louveau T."/>
            <person name="Stephenson M.J."/>
            <person name="Osbourn A."/>
        </authorList>
    </citation>
    <scope>NUCLEOTIDE SEQUENCE</scope>
    <source>
        <strain evidence="1">S10</strain>
    </source>
</reference>
<protein>
    <submittedName>
        <fullName evidence="1">Glyceraldehyde-3-phosphate dehydrogenase-like family protein</fullName>
    </submittedName>
</protein>
<comment type="caution">
    <text evidence="1">The sequence shown here is derived from an EMBL/GenBank/DDBJ whole genome shotgun (WGS) entry which is preliminary data.</text>
</comment>
<name>A0AAD7PMA0_QUISA</name>
<proteinExistence type="predicted"/>
<dbReference type="KEGG" id="qsa:O6P43_020851"/>
<gene>
    <name evidence="1" type="ORF">O6P43_020851</name>
</gene>
<evidence type="ECO:0000313" key="2">
    <source>
        <dbReference type="Proteomes" id="UP001163823"/>
    </source>
</evidence>
<sequence length="119" mass="12969">MGPNVMEQGAFSFFIIDVSKCEVGIQELPKNSSLGRLTGSLKASIETQDQFNERAMDSLLFCSNVKLDHHVFGACGSWSYTPDAIVNNRWLFKVLAGAGNDTTAAGILANILDIRDIFP</sequence>
<organism evidence="1 2">
    <name type="scientific">Quillaja saponaria</name>
    <name type="common">Soap bark tree</name>
    <dbReference type="NCBI Taxonomy" id="32244"/>
    <lineage>
        <taxon>Eukaryota</taxon>
        <taxon>Viridiplantae</taxon>
        <taxon>Streptophyta</taxon>
        <taxon>Embryophyta</taxon>
        <taxon>Tracheophyta</taxon>
        <taxon>Spermatophyta</taxon>
        <taxon>Magnoliopsida</taxon>
        <taxon>eudicotyledons</taxon>
        <taxon>Gunneridae</taxon>
        <taxon>Pentapetalae</taxon>
        <taxon>rosids</taxon>
        <taxon>fabids</taxon>
        <taxon>Fabales</taxon>
        <taxon>Quillajaceae</taxon>
        <taxon>Quillaja</taxon>
    </lineage>
</organism>
<evidence type="ECO:0000313" key="1">
    <source>
        <dbReference type="EMBL" id="KAJ7960402.1"/>
    </source>
</evidence>
<dbReference type="Proteomes" id="UP001163823">
    <property type="component" value="Chromosome 8"/>
</dbReference>
<accession>A0AAD7PMA0</accession>